<evidence type="ECO:0000313" key="4">
    <source>
        <dbReference type="Proteomes" id="UP000233534"/>
    </source>
</evidence>
<dbReference type="EMBL" id="CP025197">
    <property type="protein sequence ID" value="AUG58788.1"/>
    <property type="molecule type" value="Genomic_DNA"/>
</dbReference>
<reference evidence="3 5" key="2">
    <citation type="journal article" date="2018" name="Syst. Appl. Microbiol.">
        <title>Characterization and high-quality draft genome sequence of Herbivorax saccincola A7, an anaerobic, alkaliphilic, thermophilic, cellulolytic, and xylanolytic bacterium.</title>
        <authorList>
            <person name="Aikawa S."/>
            <person name="Baramee S."/>
            <person name="Sermsathanaswadi J."/>
            <person name="Thianheng P."/>
            <person name="Tachaapaikoon C."/>
            <person name="Shikata A."/>
            <person name="Waeonukul R."/>
            <person name="Pason P."/>
            <person name="Ratanakhanokchai K."/>
            <person name="Kosugi A."/>
        </authorList>
    </citation>
    <scope>NUCLEOTIDE SEQUENCE [LARGE SCALE GENOMIC DNA]</scope>
    <source>
        <strain evidence="3 5">A7</strain>
    </source>
</reference>
<keyword evidence="4" id="KW-1185">Reference proteome</keyword>
<dbReference type="Proteomes" id="UP000239720">
    <property type="component" value="Unassembled WGS sequence"/>
</dbReference>
<name>A0A2K9E8F9_9FIRM</name>
<dbReference type="EMBL" id="NEMB01000003">
    <property type="protein sequence ID" value="PQQ66111.1"/>
    <property type="molecule type" value="Genomic_DNA"/>
</dbReference>
<proteinExistence type="predicted"/>
<evidence type="ECO:0000313" key="3">
    <source>
        <dbReference type="EMBL" id="PQQ66111.1"/>
    </source>
</evidence>
<keyword evidence="1" id="KW-1133">Transmembrane helix</keyword>
<protein>
    <submittedName>
        <fullName evidence="2">Uncharacterized protein</fullName>
    </submittedName>
</protein>
<organism evidence="2 4">
    <name type="scientific">Acetivibrio saccincola</name>
    <dbReference type="NCBI Taxonomy" id="1677857"/>
    <lineage>
        <taxon>Bacteria</taxon>
        <taxon>Bacillati</taxon>
        <taxon>Bacillota</taxon>
        <taxon>Clostridia</taxon>
        <taxon>Eubacteriales</taxon>
        <taxon>Oscillospiraceae</taxon>
        <taxon>Acetivibrio</taxon>
    </lineage>
</organism>
<dbReference type="RefSeq" id="WP_101303455.1">
    <property type="nucleotide sequence ID" value="NZ_CP025197.1"/>
</dbReference>
<keyword evidence="1" id="KW-0812">Transmembrane</keyword>
<dbReference type="KEGG" id="hsc:HVS_14675"/>
<evidence type="ECO:0000313" key="5">
    <source>
        <dbReference type="Proteomes" id="UP000239720"/>
    </source>
</evidence>
<evidence type="ECO:0000256" key="1">
    <source>
        <dbReference type="SAM" id="Phobius"/>
    </source>
</evidence>
<gene>
    <name evidence="3" type="ORF">B9R14_04590</name>
    <name evidence="2" type="ORF">HVS_14675</name>
</gene>
<feature type="transmembrane region" description="Helical" evidence="1">
    <location>
        <begin position="34"/>
        <end position="52"/>
    </location>
</feature>
<feature type="transmembrane region" description="Helical" evidence="1">
    <location>
        <begin position="6"/>
        <end position="27"/>
    </location>
</feature>
<accession>A0A2K9E8F9</accession>
<reference evidence="2 4" key="1">
    <citation type="submission" date="2017-12" db="EMBL/GenBank/DDBJ databases">
        <title>Complete genome sequence of Herbivorax saccincola GGR1, a novel Cellulosome-producing hydrolytic bacterium in a thermophilic biogas plant, established by Illumina and Nanopore MinION sequencing.</title>
        <authorList>
            <person name="Pechtl A."/>
            <person name="Ruckert C."/>
            <person name="Koeck D.E."/>
            <person name="Maus I."/>
            <person name="Winkler A."/>
            <person name="Kalinowski J."/>
            <person name="Puhler A."/>
            <person name="Schwarz W.W."/>
            <person name="Zverlov V.V."/>
            <person name="Schluter A."/>
            <person name="Liebl W."/>
        </authorList>
    </citation>
    <scope>NUCLEOTIDE SEQUENCE [LARGE SCALE GENOMIC DNA]</scope>
    <source>
        <strain evidence="2">GGR1</strain>
        <strain evidence="4">SR1</strain>
    </source>
</reference>
<sequence length="60" mass="6607">MSKEKALNSVLLSIVCVILVGLSYAIFKNPIQKILFFVVVIASVISVIYYIVGSKKGKFN</sequence>
<keyword evidence="1" id="KW-0472">Membrane</keyword>
<evidence type="ECO:0000313" key="2">
    <source>
        <dbReference type="EMBL" id="AUG58788.1"/>
    </source>
</evidence>
<dbReference type="AlphaFoldDB" id="A0A2K9E8F9"/>
<dbReference type="Proteomes" id="UP000233534">
    <property type="component" value="Chromosome"/>
</dbReference>